<proteinExistence type="predicted"/>
<evidence type="ECO:0000313" key="1">
    <source>
        <dbReference type="EMBL" id="MBM7645622.1"/>
    </source>
</evidence>
<accession>A0ABS2Q250</accession>
<reference evidence="1 2" key="1">
    <citation type="submission" date="2021-01" db="EMBL/GenBank/DDBJ databases">
        <title>Genomic Encyclopedia of Type Strains, Phase IV (KMG-IV): sequencing the most valuable type-strain genomes for metagenomic binning, comparative biology and taxonomic classification.</title>
        <authorList>
            <person name="Goeker M."/>
        </authorList>
    </citation>
    <scope>NUCLEOTIDE SEQUENCE [LARGE SCALE GENOMIC DNA]</scope>
    <source>
        <strain evidence="1 2">DSM 28236</strain>
    </source>
</reference>
<keyword evidence="2" id="KW-1185">Reference proteome</keyword>
<keyword evidence="1" id="KW-0449">Lipoprotein</keyword>
<dbReference type="RefSeq" id="WP_205003548.1">
    <property type="nucleotide sequence ID" value="NZ_JAFBER010000010.1"/>
</dbReference>
<evidence type="ECO:0000313" key="2">
    <source>
        <dbReference type="Proteomes" id="UP000808914"/>
    </source>
</evidence>
<dbReference type="PROSITE" id="PS51257">
    <property type="entry name" value="PROKAR_LIPOPROTEIN"/>
    <property type="match status" value="1"/>
</dbReference>
<sequence length="77" mass="8825">MMKIEYRRNYSEKIAFSFAALFLVIALSACGSNKAASEEEQTKANVEDMSETYEDYVYHILKILKLQGGNAFEFENN</sequence>
<organism evidence="1 2">
    <name type="scientific">Scopulibacillus daqui</name>
    <dbReference type="NCBI Taxonomy" id="1469162"/>
    <lineage>
        <taxon>Bacteria</taxon>
        <taxon>Bacillati</taxon>
        <taxon>Bacillota</taxon>
        <taxon>Bacilli</taxon>
        <taxon>Bacillales</taxon>
        <taxon>Sporolactobacillaceae</taxon>
        <taxon>Scopulibacillus</taxon>
    </lineage>
</organism>
<dbReference type="Proteomes" id="UP000808914">
    <property type="component" value="Unassembled WGS sequence"/>
</dbReference>
<comment type="caution">
    <text evidence="1">The sequence shown here is derived from an EMBL/GenBank/DDBJ whole genome shotgun (WGS) entry which is preliminary data.</text>
</comment>
<name>A0ABS2Q250_9BACL</name>
<gene>
    <name evidence="1" type="ORF">JOD45_001840</name>
</gene>
<protein>
    <submittedName>
        <fullName evidence="1">Uncharacterized lipoprotein YehR (DUF1307 family)</fullName>
    </submittedName>
</protein>
<dbReference type="EMBL" id="JAFBER010000010">
    <property type="protein sequence ID" value="MBM7645622.1"/>
    <property type="molecule type" value="Genomic_DNA"/>
</dbReference>